<dbReference type="Proteomes" id="UP000289738">
    <property type="component" value="Chromosome A04"/>
</dbReference>
<evidence type="ECO:0000313" key="3">
    <source>
        <dbReference type="EMBL" id="RYR60214.1"/>
    </source>
</evidence>
<dbReference type="SMART" id="SM00256">
    <property type="entry name" value="FBOX"/>
    <property type="match status" value="2"/>
</dbReference>
<evidence type="ECO:0000313" key="4">
    <source>
        <dbReference type="Proteomes" id="UP000289738"/>
    </source>
</evidence>
<dbReference type="Pfam" id="PF00646">
    <property type="entry name" value="F-box"/>
    <property type="match status" value="2"/>
</dbReference>
<dbReference type="Pfam" id="PF07734">
    <property type="entry name" value="FBA_1"/>
    <property type="match status" value="2"/>
</dbReference>
<dbReference type="PANTHER" id="PTHR31672:SF13">
    <property type="entry name" value="F-BOX PROTEIN CPR30-LIKE"/>
    <property type="match status" value="1"/>
</dbReference>
<dbReference type="InterPro" id="IPR036047">
    <property type="entry name" value="F-box-like_dom_sf"/>
</dbReference>
<dbReference type="InterPro" id="IPR017451">
    <property type="entry name" value="F-box-assoc_interact_dom"/>
</dbReference>
<dbReference type="InterPro" id="IPR050796">
    <property type="entry name" value="SCF_F-box_component"/>
</dbReference>
<dbReference type="SUPFAM" id="SSF50965">
    <property type="entry name" value="Galactose oxidase, central domain"/>
    <property type="match status" value="1"/>
</dbReference>
<feature type="compositionally biased region" description="Basic and acidic residues" evidence="1">
    <location>
        <begin position="23"/>
        <end position="38"/>
    </location>
</feature>
<evidence type="ECO:0000256" key="1">
    <source>
        <dbReference type="SAM" id="MobiDB-lite"/>
    </source>
</evidence>
<dbReference type="NCBIfam" id="TIGR01640">
    <property type="entry name" value="F_box_assoc_1"/>
    <property type="match status" value="2"/>
</dbReference>
<dbReference type="CDD" id="cd22157">
    <property type="entry name" value="F-box_AtFBW1-like"/>
    <property type="match status" value="2"/>
</dbReference>
<dbReference type="EMBL" id="SDMP01000004">
    <property type="protein sequence ID" value="RYR60214.1"/>
    <property type="molecule type" value="Genomic_DNA"/>
</dbReference>
<name>A0A445DAK6_ARAHY</name>
<feature type="region of interest" description="Disordered" evidence="1">
    <location>
        <begin position="1"/>
        <end position="38"/>
    </location>
</feature>
<dbReference type="Gene3D" id="3.30.1330.30">
    <property type="match status" value="1"/>
</dbReference>
<gene>
    <name evidence="3" type="ORF">Ahy_A04g017281</name>
</gene>
<feature type="compositionally biased region" description="Low complexity" evidence="1">
    <location>
        <begin position="1"/>
        <end position="10"/>
    </location>
</feature>
<comment type="caution">
    <text evidence="3">The sequence shown here is derived from an EMBL/GenBank/DDBJ whole genome shotgun (WGS) entry which is preliminary data.</text>
</comment>
<protein>
    <recommendedName>
        <fullName evidence="2">F-box domain-containing protein</fullName>
    </recommendedName>
</protein>
<feature type="domain" description="F-box" evidence="2">
    <location>
        <begin position="46"/>
        <end position="86"/>
    </location>
</feature>
<dbReference type="PANTHER" id="PTHR31672">
    <property type="entry name" value="BNACNNG10540D PROTEIN"/>
    <property type="match status" value="1"/>
</dbReference>
<reference evidence="3 4" key="1">
    <citation type="submission" date="2019-01" db="EMBL/GenBank/DDBJ databases">
        <title>Sequencing of cultivated peanut Arachis hypogaea provides insights into genome evolution and oil improvement.</title>
        <authorList>
            <person name="Chen X."/>
        </authorList>
    </citation>
    <scope>NUCLEOTIDE SEQUENCE [LARGE SCALE GENOMIC DNA]</scope>
    <source>
        <strain evidence="4">cv. Fuhuasheng</strain>
        <tissue evidence="3">Leaves</tissue>
    </source>
</reference>
<dbReference type="AlphaFoldDB" id="A0A445DAK6"/>
<sequence>MNCEKLSNSSMHKKKKLKHTVNKAKEQSSMEKKNHNDKSKNIHDILPLDLIHIILLRVPIRHLARLRCVSKLWRSLISDPDFAELHFHHSPAATNACFFMKNDTMADLVYLDVNDASQKEVCPPFQKKLPSKFLVVGSCRGFILFHRDPHFLVVWNPLTGSSKRISYSHIVHRSKPPGPRIAYDLYLHGFGYDASQDDYVLLLAWCDCGGQYHLDCFSLRTNSWINLDAAVPKLLGFRYWHSGGLFFNGVVHWVPFDFEDYTDYTDAIVIFDLKEMTFSTISAPEQLSCSYPGLALLGGCLALYSRYNDCRNTDIWVMKEYKVHSSWTLYQIPCKDFLPLSLSSNRDIIGRGYTSSGKTGYFIYNVRGDLLKHFKDLCCQLPKREPIIVYTESLLPLPSDIKDKDNKEKMKMKKEIQKLIIIDNNCPPLRKSEIEYYAMLAKAYKGKDGENYFDLCCLRSNSWINLDAALPKSLYWDDWKPMSYSLERSFSKISVPIERDLCKPRLVLLGGCLALYVYEENTTEIWVMKEYKVQSSWTLYEIPLGSFKPMCLSANGDIIGRCYPSDGEIEFYIYNVRGEPLKHVQYVLYGEPSNHMRSVVHVDCLMAVPSNTKQKKRKKGSQRSQRAMKQSSMEKKKLKSFNDLLPLELIRVILLRVPVKHLARVRCVSKLWNTLISDPNFAKSHLDLSLAPSHTCLFLQDNSHAYSVDLDVLLQDDNDGVDEIALSLPFVKKPPSDFHLLGSCRGFVLLHREPQFLILWNPLTDSSKRISYSHIINAVTNCSVFDRLVKVFCFLHDALLCGFGYDASQDDYIVVVAYKGKDGENHFDMCCLRSNSWINLDAALPKSLDWDYWKPKGLFCNGAIHWSTYEYCFDILFFDLKERSFSKISVPIGIGRDLFKPRLVLLGGCLALYGREEYTSETWVMKEYKVESSWTVYEIPLRLFKPLCLSANGDIIGRGYPSYGEVRFYIYNVRGELLKHVQYLYGEPSNHVTSIVHVDCLMAIPSNIKQKKRKKGCQNHKEF</sequence>
<dbReference type="InterPro" id="IPR006527">
    <property type="entry name" value="F-box-assoc_dom_typ1"/>
</dbReference>
<proteinExistence type="predicted"/>
<feature type="domain" description="F-box" evidence="2">
    <location>
        <begin position="645"/>
        <end position="685"/>
    </location>
</feature>
<evidence type="ECO:0000259" key="2">
    <source>
        <dbReference type="SMART" id="SM00256"/>
    </source>
</evidence>
<dbReference type="InterPro" id="IPR029064">
    <property type="entry name" value="Ribosomal_eL30-like_sf"/>
</dbReference>
<feature type="region of interest" description="Disordered" evidence="1">
    <location>
        <begin position="611"/>
        <end position="635"/>
    </location>
</feature>
<feature type="compositionally biased region" description="Basic residues" evidence="1">
    <location>
        <begin position="11"/>
        <end position="22"/>
    </location>
</feature>
<dbReference type="InterPro" id="IPR011043">
    <property type="entry name" value="Gal_Oxase/kelch_b-propeller"/>
</dbReference>
<dbReference type="InterPro" id="IPR001810">
    <property type="entry name" value="F-box_dom"/>
</dbReference>
<dbReference type="SUPFAM" id="SSF81383">
    <property type="entry name" value="F-box domain"/>
    <property type="match status" value="2"/>
</dbReference>
<accession>A0A445DAK6</accession>
<keyword evidence="4" id="KW-1185">Reference proteome</keyword>
<organism evidence="3 4">
    <name type="scientific">Arachis hypogaea</name>
    <name type="common">Peanut</name>
    <dbReference type="NCBI Taxonomy" id="3818"/>
    <lineage>
        <taxon>Eukaryota</taxon>
        <taxon>Viridiplantae</taxon>
        <taxon>Streptophyta</taxon>
        <taxon>Embryophyta</taxon>
        <taxon>Tracheophyta</taxon>
        <taxon>Spermatophyta</taxon>
        <taxon>Magnoliopsida</taxon>
        <taxon>eudicotyledons</taxon>
        <taxon>Gunneridae</taxon>
        <taxon>Pentapetalae</taxon>
        <taxon>rosids</taxon>
        <taxon>fabids</taxon>
        <taxon>Fabales</taxon>
        <taxon>Fabaceae</taxon>
        <taxon>Papilionoideae</taxon>
        <taxon>50 kb inversion clade</taxon>
        <taxon>dalbergioids sensu lato</taxon>
        <taxon>Dalbergieae</taxon>
        <taxon>Pterocarpus clade</taxon>
        <taxon>Arachis</taxon>
    </lineage>
</organism>
<dbReference type="Gene3D" id="1.20.1280.50">
    <property type="match status" value="2"/>
</dbReference>